<organism evidence="2 3">
    <name type="scientific">Arachnia rubra</name>
    <dbReference type="NCBI Taxonomy" id="1547448"/>
    <lineage>
        <taxon>Bacteria</taxon>
        <taxon>Bacillati</taxon>
        <taxon>Actinomycetota</taxon>
        <taxon>Actinomycetes</taxon>
        <taxon>Propionibacteriales</taxon>
        <taxon>Propionibacteriaceae</taxon>
        <taxon>Arachnia</taxon>
    </lineage>
</organism>
<dbReference type="SUPFAM" id="SSF53098">
    <property type="entry name" value="Ribonuclease H-like"/>
    <property type="match status" value="1"/>
</dbReference>
<dbReference type="InterPro" id="IPR006054">
    <property type="entry name" value="DnaQ"/>
</dbReference>
<dbReference type="PROSITE" id="PS50164">
    <property type="entry name" value="GIY_YIG"/>
    <property type="match status" value="1"/>
</dbReference>
<evidence type="ECO:0000313" key="3">
    <source>
        <dbReference type="Proteomes" id="UP000678513"/>
    </source>
</evidence>
<dbReference type="Proteomes" id="UP000678513">
    <property type="component" value="Chromosome"/>
</dbReference>
<dbReference type="Gene3D" id="3.40.1440.10">
    <property type="entry name" value="GIY-YIG endonuclease"/>
    <property type="match status" value="1"/>
</dbReference>
<dbReference type="NCBIfam" id="NF005907">
    <property type="entry name" value="PRK07883.1-5"/>
    <property type="match status" value="1"/>
</dbReference>
<keyword evidence="3" id="KW-1185">Reference proteome</keyword>
<dbReference type="PANTHER" id="PTHR30562">
    <property type="entry name" value="UVRC/OXIDOREDUCTASE"/>
    <property type="match status" value="1"/>
</dbReference>
<keyword evidence="2" id="KW-0540">Nuclease</keyword>
<dbReference type="NCBIfam" id="TIGR00573">
    <property type="entry name" value="dnaq"/>
    <property type="match status" value="1"/>
</dbReference>
<dbReference type="InterPro" id="IPR036397">
    <property type="entry name" value="RNaseH_sf"/>
</dbReference>
<dbReference type="GO" id="GO:0004527">
    <property type="term" value="F:exonuclease activity"/>
    <property type="evidence" value="ECO:0007669"/>
    <property type="project" value="UniProtKB-KW"/>
</dbReference>
<name>A0ABX7Y8P6_9ACTN</name>
<protein>
    <submittedName>
        <fullName evidence="2">DEDD exonuclease domain-containing protein</fullName>
    </submittedName>
</protein>
<evidence type="ECO:0000313" key="2">
    <source>
        <dbReference type="EMBL" id="QUC09620.1"/>
    </source>
</evidence>
<dbReference type="SMART" id="SM00479">
    <property type="entry name" value="EXOIII"/>
    <property type="match status" value="1"/>
</dbReference>
<evidence type="ECO:0000259" key="1">
    <source>
        <dbReference type="PROSITE" id="PS50164"/>
    </source>
</evidence>
<dbReference type="InterPro" id="IPR050066">
    <property type="entry name" value="UvrABC_protein_C"/>
</dbReference>
<accession>A0ABX7Y8P6</accession>
<dbReference type="Gene3D" id="3.30.420.10">
    <property type="entry name" value="Ribonuclease H-like superfamily/Ribonuclease H"/>
    <property type="match status" value="1"/>
</dbReference>
<gene>
    <name evidence="2" type="ORF">J5A65_05470</name>
</gene>
<dbReference type="SMART" id="SM00465">
    <property type="entry name" value="GIYc"/>
    <property type="match status" value="1"/>
</dbReference>
<dbReference type="InterPro" id="IPR000305">
    <property type="entry name" value="GIY-YIG_endonuc"/>
</dbReference>
<dbReference type="InterPro" id="IPR035901">
    <property type="entry name" value="GIY-YIG_endonuc_sf"/>
</dbReference>
<feature type="domain" description="GIY-YIG" evidence="1">
    <location>
        <begin position="224"/>
        <end position="310"/>
    </location>
</feature>
<dbReference type="NCBIfam" id="NF005905">
    <property type="entry name" value="PRK07883.1-3"/>
    <property type="match status" value="1"/>
</dbReference>
<keyword evidence="2" id="KW-0378">Hydrolase</keyword>
<sequence length="577" mass="63461">MTPHRPAELSQPSFDDLGSHLRTTTFCVVDLETTGAGSDAQITEIGAVKVCGGEVLGEFQTLVRPSVPIPAMIQVLTGITDAMVAAAPSQAVTVPGFMQFSAGCVLVAHNAAFDMGFLKRACDQLGIPWGRPTVIDTVTLARQVLPRDEVRNCKLGTLAAHFHATTQPDHRALSDARATVDVLHALLERAGSLGVDTLEDLREMLSRVSPDRRAKRVWTKDLPDAPGIYWFEHEGRDTDGRSRKEVLYVGKSRNLRRRVASYFSAAEQRTRIHEMVRVATGVRTITCATALEAEVRELRMIAGQAPRYNRRSRNQQRLWWLKLTNEHFPRLATTRRPSAQDIFWGPFRTSPAARDMARAFRDAFGIRECRYRLSSEEPRAACAAAELDRCQAPCELGPGAEGYEAGVERLRRAWRGDVRELLASAAPRLAALVAGERFEEAGELTDRLLTAHETSRRLHRVLSLARCAELVAAAPEGGEWAIHVIRFGKLAGASKACTAQVRETAQITRDMAETVEEAPGGLPAGSFEEAECVAGWLESPGVRFLSTVGDWAWPAHCAMDQERVTELITTGVVGRSR</sequence>
<dbReference type="InterPro" id="IPR013520">
    <property type="entry name" value="Ribonucl_H"/>
</dbReference>
<dbReference type="Pfam" id="PF00929">
    <property type="entry name" value="RNase_T"/>
    <property type="match status" value="1"/>
</dbReference>
<dbReference type="InterPro" id="IPR047296">
    <property type="entry name" value="GIY-YIG_UvrC_Cho"/>
</dbReference>
<keyword evidence="2" id="KW-0269">Exonuclease</keyword>
<dbReference type="EMBL" id="CP072384">
    <property type="protein sequence ID" value="QUC09620.1"/>
    <property type="molecule type" value="Genomic_DNA"/>
</dbReference>
<dbReference type="RefSeq" id="WP_212327520.1">
    <property type="nucleotide sequence ID" value="NZ_AP024463.1"/>
</dbReference>
<dbReference type="SUPFAM" id="SSF82771">
    <property type="entry name" value="GIY-YIG endonuclease"/>
    <property type="match status" value="1"/>
</dbReference>
<proteinExistence type="predicted"/>
<dbReference type="PANTHER" id="PTHR30562:SF1">
    <property type="entry name" value="UVRABC SYSTEM PROTEIN C"/>
    <property type="match status" value="1"/>
</dbReference>
<dbReference type="CDD" id="cd10434">
    <property type="entry name" value="GIY-YIG_UvrC_Cho"/>
    <property type="match status" value="1"/>
</dbReference>
<dbReference type="InterPro" id="IPR012337">
    <property type="entry name" value="RNaseH-like_sf"/>
</dbReference>
<reference evidence="2 3" key="1">
    <citation type="submission" date="2021-03" db="EMBL/GenBank/DDBJ databases">
        <title>Human Oral Microbial Genomes.</title>
        <authorList>
            <person name="Johnston C.D."/>
            <person name="Chen T."/>
            <person name="Dewhirst F.E."/>
        </authorList>
    </citation>
    <scope>NUCLEOTIDE SEQUENCE [LARGE SCALE GENOMIC DNA]</scope>
    <source>
        <strain evidence="2 3">DSMZ 100122</strain>
    </source>
</reference>
<dbReference type="CDD" id="cd06127">
    <property type="entry name" value="DEDDh"/>
    <property type="match status" value="1"/>
</dbReference>